<feature type="non-terminal residue" evidence="2">
    <location>
        <position position="195"/>
    </location>
</feature>
<feature type="domain" description="PEP-utilising enzyme C-terminal" evidence="1">
    <location>
        <begin position="101"/>
        <end position="161"/>
    </location>
</feature>
<dbReference type="Gene3D" id="3.20.20.60">
    <property type="entry name" value="Phosphoenolpyruvate-binding domains"/>
    <property type="match status" value="1"/>
</dbReference>
<name>X1V4J3_9ZZZZ</name>
<dbReference type="InterPro" id="IPR015813">
    <property type="entry name" value="Pyrv/PenolPyrv_kinase-like_dom"/>
</dbReference>
<organism evidence="2">
    <name type="scientific">marine sediment metagenome</name>
    <dbReference type="NCBI Taxonomy" id="412755"/>
    <lineage>
        <taxon>unclassified sequences</taxon>
        <taxon>metagenomes</taxon>
        <taxon>ecological metagenomes</taxon>
    </lineage>
</organism>
<protein>
    <recommendedName>
        <fullName evidence="1">PEP-utilising enzyme C-terminal domain-containing protein</fullName>
    </recommendedName>
</protein>
<sequence>TGNRAALYTSDIGFESYFYIGSLRTKAGKEILEHVITSNALRKYYEVRERERAELKSIATTFDKKDKDRAIIPVFGNINVPYHLRKGDFGIQEEGALGRLKRIYEHGANGIALGRTEYVYTRGKAPDLETQKDLYLGMADFSKRPITLRTFDKRNDKECVALPGVGREYSFDYYRTEPGRDALKTQVKAILIAQT</sequence>
<evidence type="ECO:0000259" key="1">
    <source>
        <dbReference type="Pfam" id="PF02896"/>
    </source>
</evidence>
<accession>X1V4J3</accession>
<dbReference type="EMBL" id="BARW01037462">
    <property type="protein sequence ID" value="GAJ24634.1"/>
    <property type="molecule type" value="Genomic_DNA"/>
</dbReference>
<dbReference type="InterPro" id="IPR000121">
    <property type="entry name" value="PEP_util_C"/>
</dbReference>
<evidence type="ECO:0000313" key="2">
    <source>
        <dbReference type="EMBL" id="GAJ24634.1"/>
    </source>
</evidence>
<dbReference type="GO" id="GO:0016772">
    <property type="term" value="F:transferase activity, transferring phosphorus-containing groups"/>
    <property type="evidence" value="ECO:0007669"/>
    <property type="project" value="InterPro"/>
</dbReference>
<comment type="caution">
    <text evidence="2">The sequence shown here is derived from an EMBL/GenBank/DDBJ whole genome shotgun (WGS) entry which is preliminary data.</text>
</comment>
<dbReference type="SUPFAM" id="SSF51621">
    <property type="entry name" value="Phosphoenolpyruvate/pyruvate domain"/>
    <property type="match status" value="1"/>
</dbReference>
<gene>
    <name evidence="2" type="ORF">S12H4_57829</name>
</gene>
<dbReference type="Pfam" id="PF02896">
    <property type="entry name" value="PEP-utilizers_C"/>
    <property type="match status" value="1"/>
</dbReference>
<dbReference type="InterPro" id="IPR040442">
    <property type="entry name" value="Pyrv_kinase-like_dom_sf"/>
</dbReference>
<dbReference type="AlphaFoldDB" id="X1V4J3"/>
<proteinExistence type="predicted"/>
<reference evidence="2" key="1">
    <citation type="journal article" date="2014" name="Front. Microbiol.">
        <title>High frequency of phylogenetically diverse reductive dehalogenase-homologous genes in deep subseafloor sedimentary metagenomes.</title>
        <authorList>
            <person name="Kawai M."/>
            <person name="Futagami T."/>
            <person name="Toyoda A."/>
            <person name="Takaki Y."/>
            <person name="Nishi S."/>
            <person name="Hori S."/>
            <person name="Arai W."/>
            <person name="Tsubouchi T."/>
            <person name="Morono Y."/>
            <person name="Uchiyama I."/>
            <person name="Ito T."/>
            <person name="Fujiyama A."/>
            <person name="Inagaki F."/>
            <person name="Takami H."/>
        </authorList>
    </citation>
    <scope>NUCLEOTIDE SEQUENCE</scope>
    <source>
        <strain evidence="2">Expedition CK06-06</strain>
    </source>
</reference>
<feature type="non-terminal residue" evidence="2">
    <location>
        <position position="1"/>
    </location>
</feature>